<dbReference type="Proteomes" id="UP001419268">
    <property type="component" value="Unassembled WGS sequence"/>
</dbReference>
<evidence type="ECO:0000313" key="2">
    <source>
        <dbReference type="Proteomes" id="UP001419268"/>
    </source>
</evidence>
<reference evidence="1 2" key="1">
    <citation type="submission" date="2024-01" db="EMBL/GenBank/DDBJ databases">
        <title>Genome assemblies of Stephania.</title>
        <authorList>
            <person name="Yang L."/>
        </authorList>
    </citation>
    <scope>NUCLEOTIDE SEQUENCE [LARGE SCALE GENOMIC DNA]</scope>
    <source>
        <strain evidence="1">JXDWG</strain>
        <tissue evidence="1">Leaf</tissue>
    </source>
</reference>
<gene>
    <name evidence="1" type="ORF">Scep_019229</name>
</gene>
<organism evidence="1 2">
    <name type="scientific">Stephania cephalantha</name>
    <dbReference type="NCBI Taxonomy" id="152367"/>
    <lineage>
        <taxon>Eukaryota</taxon>
        <taxon>Viridiplantae</taxon>
        <taxon>Streptophyta</taxon>
        <taxon>Embryophyta</taxon>
        <taxon>Tracheophyta</taxon>
        <taxon>Spermatophyta</taxon>
        <taxon>Magnoliopsida</taxon>
        <taxon>Ranunculales</taxon>
        <taxon>Menispermaceae</taxon>
        <taxon>Menispermoideae</taxon>
        <taxon>Cissampelideae</taxon>
        <taxon>Stephania</taxon>
    </lineage>
</organism>
<dbReference type="AlphaFoldDB" id="A0AAP0IAI9"/>
<dbReference type="EMBL" id="JBBNAG010000008">
    <property type="protein sequence ID" value="KAK9111710.1"/>
    <property type="molecule type" value="Genomic_DNA"/>
</dbReference>
<proteinExistence type="predicted"/>
<sequence>MPLVRWAGTYGLPKRRRHPPLGGLPEGGTRTPLLAAEDVPTDSGMYTIMGMDQLPPLPLIFIVVVRRSGGAHPLVGDGAIEAAATLLLAVAVLLSVEISGGRKPQGAPSIRVMTATSRIRGAPTSREGGEEWQYGLPPHTATANRDVCPCPTPMGAGLAPGLGR</sequence>
<accession>A0AAP0IAI9</accession>
<comment type="caution">
    <text evidence="1">The sequence shown here is derived from an EMBL/GenBank/DDBJ whole genome shotgun (WGS) entry which is preliminary data.</text>
</comment>
<protein>
    <submittedName>
        <fullName evidence="1">Uncharacterized protein</fullName>
    </submittedName>
</protein>
<keyword evidence="2" id="KW-1185">Reference proteome</keyword>
<evidence type="ECO:0000313" key="1">
    <source>
        <dbReference type="EMBL" id="KAK9111710.1"/>
    </source>
</evidence>
<name>A0AAP0IAI9_9MAGN</name>